<name>A0ABR4QUZ0_9BORD</name>
<accession>A0ABR4QUZ0</accession>
<dbReference type="SUPFAM" id="SSF160719">
    <property type="entry name" value="gpW/gp25-like"/>
    <property type="match status" value="1"/>
</dbReference>
<dbReference type="InterPro" id="IPR017737">
    <property type="entry name" value="TssE1-like"/>
</dbReference>
<dbReference type="NCBIfam" id="TIGR03357">
    <property type="entry name" value="VI_zyme"/>
    <property type="match status" value="1"/>
</dbReference>
<keyword evidence="3" id="KW-1185">Reference proteome</keyword>
<feature type="domain" description="IraD/Gp25-like" evidence="1">
    <location>
        <begin position="9"/>
        <end position="73"/>
    </location>
</feature>
<protein>
    <submittedName>
        <fullName evidence="2">Type VI secretion system lysozyme-like protein</fullName>
    </submittedName>
</protein>
<evidence type="ECO:0000313" key="3">
    <source>
        <dbReference type="Proteomes" id="UP000025748"/>
    </source>
</evidence>
<proteinExistence type="predicted"/>
<dbReference type="Pfam" id="PF04965">
    <property type="entry name" value="GPW_gp25"/>
    <property type="match status" value="1"/>
</dbReference>
<dbReference type="Proteomes" id="UP000025748">
    <property type="component" value="Unassembled WGS sequence"/>
</dbReference>
<gene>
    <name evidence="2" type="ORF">L544_0315</name>
</gene>
<reference evidence="2 3" key="1">
    <citation type="submission" date="2014-03" db="EMBL/GenBank/DDBJ databases">
        <title>Genome sequence of Bordetella hinzii.</title>
        <authorList>
            <person name="Register K."/>
            <person name="Harvill E."/>
            <person name="Goodfield L.L."/>
            <person name="Ivanov Y.V."/>
            <person name="Meyer J.A."/>
            <person name="Muse S.J."/>
            <person name="Jacobs N."/>
            <person name="Bendor L."/>
            <person name="Smallridge W.E."/>
            <person name="Brinkac L.M."/>
            <person name="Sanka R."/>
            <person name="Kim M."/>
            <person name="Losada L."/>
        </authorList>
    </citation>
    <scope>NUCLEOTIDE SEQUENCE [LARGE SCALE GENOMIC DNA]</scope>
    <source>
        <strain evidence="2 3">OH87 BAL007II</strain>
    </source>
</reference>
<dbReference type="Gene3D" id="3.10.450.40">
    <property type="match status" value="1"/>
</dbReference>
<dbReference type="InterPro" id="IPR007048">
    <property type="entry name" value="IraD/Gp25-like"/>
</dbReference>
<evidence type="ECO:0000313" key="2">
    <source>
        <dbReference type="EMBL" id="KCB21865.1"/>
    </source>
</evidence>
<evidence type="ECO:0000259" key="1">
    <source>
        <dbReference type="Pfam" id="PF04965"/>
    </source>
</evidence>
<sequence>MAPDDGWEAYGIPDFSSQMLRSQNEREAIEARVAQAVRRYEPRLADVEVVFSFPDDDVRRGHFVVSGRLIAQSQAPHVRFEIALSTVA</sequence>
<organism evidence="2 3">
    <name type="scientific">Bordetella hinzii OH87 BAL007II</name>
    <dbReference type="NCBI Taxonomy" id="1331262"/>
    <lineage>
        <taxon>Bacteria</taxon>
        <taxon>Pseudomonadati</taxon>
        <taxon>Pseudomonadota</taxon>
        <taxon>Betaproteobacteria</taxon>
        <taxon>Burkholderiales</taxon>
        <taxon>Alcaligenaceae</taxon>
        <taxon>Bordetella</taxon>
    </lineage>
</organism>
<comment type="caution">
    <text evidence="2">The sequence shown here is derived from an EMBL/GenBank/DDBJ whole genome shotgun (WGS) entry which is preliminary data.</text>
</comment>
<dbReference type="EMBL" id="JHEM01000029">
    <property type="protein sequence ID" value="KCB21865.1"/>
    <property type="molecule type" value="Genomic_DNA"/>
</dbReference>